<dbReference type="InterPro" id="IPR008250">
    <property type="entry name" value="ATPase_P-typ_transduc_dom_A_sf"/>
</dbReference>
<evidence type="ECO:0000313" key="9">
    <source>
        <dbReference type="Proteomes" id="UP000886852"/>
    </source>
</evidence>
<dbReference type="InterPro" id="IPR023298">
    <property type="entry name" value="ATPase_P-typ_TM_dom_sf"/>
</dbReference>
<dbReference type="NCBIfam" id="TIGR01494">
    <property type="entry name" value="ATPase_P-type"/>
    <property type="match status" value="3"/>
</dbReference>
<evidence type="ECO:0000313" key="8">
    <source>
        <dbReference type="EMBL" id="HIU91100.1"/>
    </source>
</evidence>
<evidence type="ECO:0000256" key="4">
    <source>
        <dbReference type="ARBA" id="ARBA00022989"/>
    </source>
</evidence>
<keyword evidence="2 6" id="KW-0812">Transmembrane</keyword>
<dbReference type="Pfam" id="PF00702">
    <property type="entry name" value="Hydrolase"/>
    <property type="match status" value="1"/>
</dbReference>
<dbReference type="InterPro" id="IPR018303">
    <property type="entry name" value="ATPase_P-typ_P_site"/>
</dbReference>
<evidence type="ECO:0000256" key="1">
    <source>
        <dbReference type="ARBA" id="ARBA00004141"/>
    </source>
</evidence>
<feature type="transmembrane region" description="Helical" evidence="6">
    <location>
        <begin position="744"/>
        <end position="768"/>
    </location>
</feature>
<dbReference type="Gene3D" id="3.40.50.1000">
    <property type="entry name" value="HAD superfamily/HAD-like"/>
    <property type="match status" value="1"/>
</dbReference>
<dbReference type="GO" id="GO:0005524">
    <property type="term" value="F:ATP binding"/>
    <property type="evidence" value="ECO:0007669"/>
    <property type="project" value="InterPro"/>
</dbReference>
<feature type="domain" description="P-type ATPase A" evidence="7">
    <location>
        <begin position="107"/>
        <end position="205"/>
    </location>
</feature>
<dbReference type="PRINTS" id="PR00119">
    <property type="entry name" value="CATATPASE"/>
</dbReference>
<dbReference type="SUPFAM" id="SSF56784">
    <property type="entry name" value="HAD-like"/>
    <property type="match status" value="1"/>
</dbReference>
<dbReference type="SFLD" id="SFLDF00027">
    <property type="entry name" value="p-type_atpase"/>
    <property type="match status" value="1"/>
</dbReference>
<feature type="transmembrane region" description="Helical" evidence="6">
    <location>
        <begin position="788"/>
        <end position="810"/>
    </location>
</feature>
<feature type="transmembrane region" description="Helical" evidence="6">
    <location>
        <begin position="75"/>
        <end position="94"/>
    </location>
</feature>
<evidence type="ECO:0000259" key="7">
    <source>
        <dbReference type="Pfam" id="PF00122"/>
    </source>
</evidence>
<comment type="subcellular location">
    <subcellularLocation>
        <location evidence="1">Membrane</location>
        <topology evidence="1">Multi-pass membrane protein</topology>
    </subcellularLocation>
</comment>
<dbReference type="InterPro" id="IPR023214">
    <property type="entry name" value="HAD_sf"/>
</dbReference>
<dbReference type="Proteomes" id="UP000886852">
    <property type="component" value="Unassembled WGS sequence"/>
</dbReference>
<feature type="transmembrane region" description="Helical" evidence="6">
    <location>
        <begin position="222"/>
        <end position="242"/>
    </location>
</feature>
<dbReference type="Gene3D" id="1.20.1110.10">
    <property type="entry name" value="Calcium-transporting ATPase, transmembrane domain"/>
    <property type="match status" value="1"/>
</dbReference>
<dbReference type="GO" id="GO:0016887">
    <property type="term" value="F:ATP hydrolysis activity"/>
    <property type="evidence" value="ECO:0007669"/>
    <property type="project" value="InterPro"/>
</dbReference>
<protein>
    <submittedName>
        <fullName evidence="8">HAD-IC family P-type ATPase</fullName>
    </submittedName>
</protein>
<reference evidence="8" key="1">
    <citation type="submission" date="2020-10" db="EMBL/GenBank/DDBJ databases">
        <authorList>
            <person name="Gilroy R."/>
        </authorList>
    </citation>
    <scope>NUCLEOTIDE SEQUENCE</scope>
    <source>
        <strain evidence="8">ChiHjej12B11-7776</strain>
    </source>
</reference>
<dbReference type="Pfam" id="PF00122">
    <property type="entry name" value="E1-E2_ATPase"/>
    <property type="match status" value="1"/>
</dbReference>
<accession>A0A9D1MXS6</accession>
<name>A0A9D1MXS6_9BACT</name>
<dbReference type="InterPro" id="IPR001757">
    <property type="entry name" value="P_typ_ATPase"/>
</dbReference>
<feature type="transmembrane region" description="Helical" evidence="6">
    <location>
        <begin position="622"/>
        <end position="643"/>
    </location>
</feature>
<dbReference type="SFLD" id="SFLDS00003">
    <property type="entry name" value="Haloacid_Dehalogenase"/>
    <property type="match status" value="1"/>
</dbReference>
<dbReference type="SFLD" id="SFLDG00002">
    <property type="entry name" value="C1.7:_P-type_atpase_like"/>
    <property type="match status" value="1"/>
</dbReference>
<organism evidence="8 9">
    <name type="scientific">Candidatus Fimimonas merdipullorum</name>
    <dbReference type="NCBI Taxonomy" id="2840822"/>
    <lineage>
        <taxon>Bacteria</taxon>
        <taxon>Pseudomonadati</taxon>
        <taxon>Myxococcota</taxon>
        <taxon>Myxococcia</taxon>
        <taxon>Myxococcales</taxon>
        <taxon>Cystobacterineae</taxon>
        <taxon>Myxococcaceae</taxon>
        <taxon>Myxococcaceae incertae sedis</taxon>
        <taxon>Candidatus Fimimonas</taxon>
    </lineage>
</organism>
<keyword evidence="3" id="KW-1278">Translocase</keyword>
<feature type="transmembrane region" description="Helical" evidence="6">
    <location>
        <begin position="687"/>
        <end position="704"/>
    </location>
</feature>
<dbReference type="InterPro" id="IPR044492">
    <property type="entry name" value="P_typ_ATPase_HD_dom"/>
</dbReference>
<dbReference type="InterPro" id="IPR023299">
    <property type="entry name" value="ATPase_P-typ_cyto_dom_N"/>
</dbReference>
<dbReference type="EMBL" id="DVOC01000065">
    <property type="protein sequence ID" value="HIU91100.1"/>
    <property type="molecule type" value="Genomic_DNA"/>
</dbReference>
<keyword evidence="4 6" id="KW-1133">Transmembrane helix</keyword>
<dbReference type="GO" id="GO:0016020">
    <property type="term" value="C:membrane"/>
    <property type="evidence" value="ECO:0007669"/>
    <property type="project" value="UniProtKB-SubCell"/>
</dbReference>
<dbReference type="AlphaFoldDB" id="A0A9D1MXS6"/>
<feature type="transmembrane region" description="Helical" evidence="6">
    <location>
        <begin position="281"/>
        <end position="302"/>
    </location>
</feature>
<dbReference type="InterPro" id="IPR036412">
    <property type="entry name" value="HAD-like_sf"/>
</dbReference>
<feature type="transmembrane region" description="Helical" evidence="6">
    <location>
        <begin position="649"/>
        <end position="667"/>
    </location>
</feature>
<evidence type="ECO:0000256" key="5">
    <source>
        <dbReference type="ARBA" id="ARBA00023136"/>
    </source>
</evidence>
<proteinExistence type="predicted"/>
<sequence>MKNKTATTVTRFSPSKEGLTSEQVKQRVAEKLTNKTKKVVGKSYLSIFASNIFTFFNLLGFIIFLLMLLCKSVTNMMFIVIILANTVIGIFQEIRSKRAVEKLSIVSEPTATAVRDGKEEEIATRDIVLDDILIFSSGRQICTDSVVLEGEVEVNESMLTGESDSVKKRAGDVLYSGSYVVSGRCVARCDKVGKENYVEQLSERVKKSKTPNSQLIKGIKSIIKVISVIIFPLGIATFFSSAQVRGLLGEGVNLWQNYVVSPDPDVVYQINEAIKAMSGSMIGMVPSGMVLLTSVALAVAALKLALKKVLVRELPCIEMLARVDTLCLDKTGTITDGTMTVEKVIPLRGFTEQQIKSMVCGVVNATGDDNATAQALKRFCGDCDVPAASEFLPFSSQRKYSAARLESGTVAVGAAEFMFKKTNDVFEKESQELLRQGLRVLAVGVSSKGIEEGVSQLVPAAIIALSDTVRDDATEIIGWFKNNDVDVKIISGDNPLSVSVIAAKVGVRNADKYVSLEGMDDQQVAEAATRYTVFGRVTPDQKAILVKAMKAAGKTVAMVGDGVNDILAMRESDCAISVGCGTDAAKTVANLVLMNNKFSSMPKVVAEGRQVVNNIQNSSSLFLMKTSMTVLTTVLCLIMQRTYPFEPQHLYAMEFFVIGICSFLLALKPNHNIIKGRFVANTLKSTLPSGIAMFLSVAMTYAFMNVLGIQNDADKISTVAMFSMTVTGVFALWILLYPYDLINVGIGALGTVGTVACYFVFPWALGLIASWTGGEEPTPMYVDIDGNAVLFIAINAVVMALLIICGKLIMKAIEKRKALKQ</sequence>
<comment type="caution">
    <text evidence="8">The sequence shown here is derived from an EMBL/GenBank/DDBJ whole genome shotgun (WGS) entry which is preliminary data.</text>
</comment>
<dbReference type="SUPFAM" id="SSF81653">
    <property type="entry name" value="Calcium ATPase, transduction domain A"/>
    <property type="match status" value="1"/>
</dbReference>
<reference evidence="8" key="2">
    <citation type="journal article" date="2021" name="PeerJ">
        <title>Extensive microbial diversity within the chicken gut microbiome revealed by metagenomics and culture.</title>
        <authorList>
            <person name="Gilroy R."/>
            <person name="Ravi A."/>
            <person name="Getino M."/>
            <person name="Pursley I."/>
            <person name="Horton D.L."/>
            <person name="Alikhan N.F."/>
            <person name="Baker D."/>
            <person name="Gharbi K."/>
            <person name="Hall N."/>
            <person name="Watson M."/>
            <person name="Adriaenssens E.M."/>
            <person name="Foster-Nyarko E."/>
            <person name="Jarju S."/>
            <person name="Secka A."/>
            <person name="Antonio M."/>
            <person name="Oren A."/>
            <person name="Chaudhuri R.R."/>
            <person name="La Ragione R."/>
            <person name="Hildebrand F."/>
            <person name="Pallen M.J."/>
        </authorList>
    </citation>
    <scope>NUCLEOTIDE SEQUENCE</scope>
    <source>
        <strain evidence="8">ChiHjej12B11-7776</strain>
    </source>
</reference>
<dbReference type="Gene3D" id="3.40.1110.10">
    <property type="entry name" value="Calcium-transporting ATPase, cytoplasmic domain N"/>
    <property type="match status" value="1"/>
</dbReference>
<gene>
    <name evidence="8" type="ORF">IAC72_03730</name>
</gene>
<feature type="transmembrane region" description="Helical" evidence="6">
    <location>
        <begin position="44"/>
        <end position="69"/>
    </location>
</feature>
<evidence type="ECO:0000256" key="3">
    <source>
        <dbReference type="ARBA" id="ARBA00022967"/>
    </source>
</evidence>
<dbReference type="SUPFAM" id="SSF81665">
    <property type="entry name" value="Calcium ATPase, transmembrane domain M"/>
    <property type="match status" value="1"/>
</dbReference>
<evidence type="ECO:0000256" key="6">
    <source>
        <dbReference type="SAM" id="Phobius"/>
    </source>
</evidence>
<keyword evidence="5 6" id="KW-0472">Membrane</keyword>
<dbReference type="Gene3D" id="2.70.150.10">
    <property type="entry name" value="Calcium-transporting ATPase, cytoplasmic transduction domain A"/>
    <property type="match status" value="1"/>
</dbReference>
<dbReference type="PANTHER" id="PTHR42861">
    <property type="entry name" value="CALCIUM-TRANSPORTING ATPASE"/>
    <property type="match status" value="1"/>
</dbReference>
<feature type="transmembrane region" description="Helical" evidence="6">
    <location>
        <begin position="716"/>
        <end position="737"/>
    </location>
</feature>
<evidence type="ECO:0000256" key="2">
    <source>
        <dbReference type="ARBA" id="ARBA00022692"/>
    </source>
</evidence>
<dbReference type="PROSITE" id="PS00154">
    <property type="entry name" value="ATPASE_E1_E2"/>
    <property type="match status" value="1"/>
</dbReference>
<dbReference type="InterPro" id="IPR059000">
    <property type="entry name" value="ATPase_P-type_domA"/>
</dbReference>